<evidence type="ECO:0000256" key="3">
    <source>
        <dbReference type="ARBA" id="ARBA00004630"/>
    </source>
</evidence>
<dbReference type="Pfam" id="PF10601">
    <property type="entry name" value="zf-LITAF-like"/>
    <property type="match status" value="1"/>
</dbReference>
<accession>A0ABM1MNQ0</accession>
<dbReference type="InterPro" id="IPR037519">
    <property type="entry name" value="LITAF_fam"/>
</dbReference>
<gene>
    <name evidence="10" type="primary">LOC108562396</name>
</gene>
<name>A0ABM1MNQ0_NICVS</name>
<comment type="similarity">
    <text evidence="4">Belongs to the CDIP1/LITAF family.</text>
</comment>
<dbReference type="SMART" id="SM00714">
    <property type="entry name" value="LITAF"/>
    <property type="match status" value="1"/>
</dbReference>
<evidence type="ECO:0000313" key="10">
    <source>
        <dbReference type="RefSeq" id="XP_017776200.1"/>
    </source>
</evidence>
<keyword evidence="5" id="KW-0479">Metal-binding</keyword>
<dbReference type="PANTHER" id="PTHR23292">
    <property type="entry name" value="LIPOPOLYSACCHARIDE-INDUCED TUMOR NECROSIS FACTOR-ALPHA FACTOR"/>
    <property type="match status" value="1"/>
</dbReference>
<dbReference type="RefSeq" id="XP_017776200.1">
    <property type="nucleotide sequence ID" value="XM_017920711.1"/>
</dbReference>
<keyword evidence="7" id="KW-0472">Membrane</keyword>
<dbReference type="PANTHER" id="PTHR23292:SF14">
    <property type="entry name" value="FI16615P1-RELATED"/>
    <property type="match status" value="1"/>
</dbReference>
<protein>
    <submittedName>
        <fullName evidence="10">Lipopolysaccharide-induced tumor necrosis factor-alpha factor-like</fullName>
    </submittedName>
</protein>
<feature type="domain" description="LITAF" evidence="8">
    <location>
        <begin position="13"/>
        <end position="93"/>
    </location>
</feature>
<dbReference type="GeneID" id="108562396"/>
<evidence type="ECO:0000256" key="7">
    <source>
        <dbReference type="ARBA" id="ARBA00023136"/>
    </source>
</evidence>
<keyword evidence="6" id="KW-0862">Zinc</keyword>
<comment type="subcellular location">
    <subcellularLocation>
        <location evidence="2">Endosome membrane</location>
        <topology evidence="2">Peripheral membrane protein</topology>
    </subcellularLocation>
    <subcellularLocation>
        <location evidence="1">Late endosome membrane</location>
    </subcellularLocation>
    <subcellularLocation>
        <location evidence="3">Lysosome membrane</location>
        <topology evidence="3">Peripheral membrane protein</topology>
        <orientation evidence="3">Cytoplasmic side</orientation>
    </subcellularLocation>
</comment>
<dbReference type="Proteomes" id="UP000695000">
    <property type="component" value="Unplaced"/>
</dbReference>
<evidence type="ECO:0000256" key="4">
    <source>
        <dbReference type="ARBA" id="ARBA00005975"/>
    </source>
</evidence>
<evidence type="ECO:0000313" key="9">
    <source>
        <dbReference type="Proteomes" id="UP000695000"/>
    </source>
</evidence>
<evidence type="ECO:0000256" key="5">
    <source>
        <dbReference type="ARBA" id="ARBA00022723"/>
    </source>
</evidence>
<evidence type="ECO:0000259" key="8">
    <source>
        <dbReference type="PROSITE" id="PS51837"/>
    </source>
</evidence>
<reference evidence="10" key="1">
    <citation type="submission" date="2025-08" db="UniProtKB">
        <authorList>
            <consortium name="RefSeq"/>
        </authorList>
    </citation>
    <scope>IDENTIFICATION</scope>
    <source>
        <tissue evidence="10">Whole Larva</tissue>
    </source>
</reference>
<dbReference type="PROSITE" id="PS51837">
    <property type="entry name" value="LITAF"/>
    <property type="match status" value="1"/>
</dbReference>
<evidence type="ECO:0000256" key="1">
    <source>
        <dbReference type="ARBA" id="ARBA00004414"/>
    </source>
</evidence>
<evidence type="ECO:0000256" key="6">
    <source>
        <dbReference type="ARBA" id="ARBA00022833"/>
    </source>
</evidence>
<keyword evidence="9" id="KW-1185">Reference proteome</keyword>
<evidence type="ECO:0000256" key="2">
    <source>
        <dbReference type="ARBA" id="ARBA00004481"/>
    </source>
</evidence>
<organism evidence="9 10">
    <name type="scientific">Nicrophorus vespilloides</name>
    <name type="common">Boreal carrion beetle</name>
    <dbReference type="NCBI Taxonomy" id="110193"/>
    <lineage>
        <taxon>Eukaryota</taxon>
        <taxon>Metazoa</taxon>
        <taxon>Ecdysozoa</taxon>
        <taxon>Arthropoda</taxon>
        <taxon>Hexapoda</taxon>
        <taxon>Insecta</taxon>
        <taxon>Pterygota</taxon>
        <taxon>Neoptera</taxon>
        <taxon>Endopterygota</taxon>
        <taxon>Coleoptera</taxon>
        <taxon>Polyphaga</taxon>
        <taxon>Staphyliniformia</taxon>
        <taxon>Silphidae</taxon>
        <taxon>Nicrophorinae</taxon>
        <taxon>Nicrophorus</taxon>
    </lineage>
</organism>
<sequence length="93" mass="10529">MNPSESQINNRRVDHDTPYSVVPLGPKPQIVSCPHCHYYVTTEINIVPSIKTHLKAVGLCICCLCFIPYICPICMNVDHFCPECENYIGTYIN</sequence>
<proteinExistence type="inferred from homology"/>
<dbReference type="InterPro" id="IPR006629">
    <property type="entry name" value="LITAF"/>
</dbReference>